<keyword evidence="5" id="KW-0479">Metal-binding</keyword>
<feature type="binding site" evidence="5">
    <location>
        <position position="255"/>
    </location>
    <ligand>
        <name>Mg(2+)</name>
        <dbReference type="ChEBI" id="CHEBI:18420"/>
        <note>catalytic</note>
    </ligand>
</feature>
<evidence type="ECO:0000256" key="2">
    <source>
        <dbReference type="ARBA" id="ARBA00022722"/>
    </source>
</evidence>
<dbReference type="InterPro" id="IPR001604">
    <property type="entry name" value="Endo_G_ENPP1-like_dom"/>
</dbReference>
<feature type="chain" id="PRO_5035394053" evidence="6">
    <location>
        <begin position="21"/>
        <end position="396"/>
    </location>
</feature>
<evidence type="ECO:0000313" key="10">
    <source>
        <dbReference type="Proteomes" id="UP000007266"/>
    </source>
</evidence>
<feature type="active site" description="Proton acceptor" evidence="4">
    <location>
        <position position="225"/>
    </location>
</feature>
<evidence type="ECO:0000256" key="5">
    <source>
        <dbReference type="PIRSR" id="PIRSR640255-2"/>
    </source>
</evidence>
<reference evidence="8" key="3">
    <citation type="submission" date="2014-11" db="EMBL/GenBank/DDBJ databases">
        <title>Tools and pipelines for BioNano data: molecule assembly pipeline and FASTA super scaffolding tool.</title>
        <authorList>
            <person name="Shelton J.M."/>
            <person name="Herndon N."/>
            <person name="Coleman C."/>
            <person name="Lu N."/>
            <person name="Brown S.J."/>
        </authorList>
    </citation>
    <scope>NUCLEOTIDE SEQUENCE</scope>
    <source>
        <strain evidence="8">Georgia GA2</strain>
    </source>
</reference>
<dbReference type="GO" id="GO:0046872">
    <property type="term" value="F:metal ion binding"/>
    <property type="evidence" value="ECO:0007669"/>
    <property type="project" value="UniProtKB-KW"/>
</dbReference>
<evidence type="ECO:0000256" key="1">
    <source>
        <dbReference type="ARBA" id="ARBA00010052"/>
    </source>
</evidence>
<dbReference type="GO" id="GO:0005634">
    <property type="term" value="C:nucleus"/>
    <property type="evidence" value="ECO:0000318"/>
    <property type="project" value="GO_Central"/>
</dbReference>
<dbReference type="PANTHER" id="PTHR13966">
    <property type="entry name" value="ENDONUCLEASE RELATED"/>
    <property type="match status" value="1"/>
</dbReference>
<dbReference type="GO" id="GO:0005743">
    <property type="term" value="C:mitochondrial inner membrane"/>
    <property type="evidence" value="ECO:0000318"/>
    <property type="project" value="GO_Central"/>
</dbReference>
<accession>D6WBD2</accession>
<dbReference type="Pfam" id="PF01223">
    <property type="entry name" value="Endonuclease_NS"/>
    <property type="match status" value="1"/>
</dbReference>
<dbReference type="AlphaFoldDB" id="D6WBD2"/>
<dbReference type="InterPro" id="IPR040255">
    <property type="entry name" value="Non-specific_endonuclease"/>
</dbReference>
<protein>
    <submittedName>
        <fullName evidence="9">DNA/RNA non-specific endonuclease</fullName>
    </submittedName>
</protein>
<dbReference type="FunFam" id="3.40.570.10:FF:000007">
    <property type="entry name" value="Alkaline nuclease"/>
    <property type="match status" value="1"/>
</dbReference>
<keyword evidence="10" id="KW-1185">Reference proteome</keyword>
<reference evidence="9" key="4">
    <citation type="submission" date="2019-07" db="EMBL/GenBank/DDBJ databases">
        <authorList>
            <person name="Peng Y."/>
            <person name="Han Z."/>
        </authorList>
    </citation>
    <scope>NUCLEOTIDE SEQUENCE</scope>
</reference>
<proteinExistence type="evidence at transcript level"/>
<evidence type="ECO:0000256" key="4">
    <source>
        <dbReference type="PIRSR" id="PIRSR640255-1"/>
    </source>
</evidence>
<dbReference type="Proteomes" id="UP000007266">
    <property type="component" value="Linkage group 2"/>
</dbReference>
<dbReference type="GO" id="GO:0006309">
    <property type="term" value="P:apoptotic DNA fragmentation"/>
    <property type="evidence" value="ECO:0000318"/>
    <property type="project" value="GO_Central"/>
</dbReference>
<comment type="similarity">
    <text evidence="1">Belongs to the DNA/RNA non-specific endonuclease family.</text>
</comment>
<feature type="signal peptide" evidence="6">
    <location>
        <begin position="1"/>
        <end position="20"/>
    </location>
</feature>
<dbReference type="Gene3D" id="3.40.570.10">
    <property type="entry name" value="Extracellular Endonuclease, subunit A"/>
    <property type="match status" value="1"/>
</dbReference>
<dbReference type="InterPro" id="IPR044929">
    <property type="entry name" value="DNA/RNA_non-sp_Endonuclease_sf"/>
</dbReference>
<keyword evidence="3 9" id="KW-0255">Endonuclease</keyword>
<dbReference type="SMART" id="SM00892">
    <property type="entry name" value="Endonuclease_NS"/>
    <property type="match status" value="1"/>
</dbReference>
<dbReference type="GO" id="GO:0000014">
    <property type="term" value="F:single-stranded DNA endodeoxyribonuclease activity"/>
    <property type="evidence" value="ECO:0000318"/>
    <property type="project" value="GO_Central"/>
</dbReference>
<evidence type="ECO:0000256" key="3">
    <source>
        <dbReference type="ARBA" id="ARBA00022759"/>
    </source>
</evidence>
<keyword evidence="2" id="KW-0540">Nuclease</keyword>
<dbReference type="EMBL" id="MN167474">
    <property type="protein sequence ID" value="QJD55728.1"/>
    <property type="molecule type" value="mRNA"/>
</dbReference>
<keyword evidence="6" id="KW-0732">Signal</keyword>
<reference evidence="8 10" key="1">
    <citation type="journal article" date="2008" name="Nature">
        <title>The genome of the model beetle and pest Tribolium castaneum.</title>
        <authorList>
            <consortium name="Tribolium Genome Sequencing Consortium"/>
            <person name="Richards S."/>
            <person name="Gibbs R.A."/>
            <person name="Weinstock G.M."/>
            <person name="Brown S.J."/>
            <person name="Denell R."/>
            <person name="Beeman R.W."/>
            <person name="Gibbs R."/>
            <person name="Beeman R.W."/>
            <person name="Brown S.J."/>
            <person name="Bucher G."/>
            <person name="Friedrich M."/>
            <person name="Grimmelikhuijzen C.J."/>
            <person name="Klingler M."/>
            <person name="Lorenzen M."/>
            <person name="Richards S."/>
            <person name="Roth S."/>
            <person name="Schroder R."/>
            <person name="Tautz D."/>
            <person name="Zdobnov E.M."/>
            <person name="Muzny D."/>
            <person name="Gibbs R.A."/>
            <person name="Weinstock G.M."/>
            <person name="Attaway T."/>
            <person name="Bell S."/>
            <person name="Buhay C.J."/>
            <person name="Chandrabose M.N."/>
            <person name="Chavez D."/>
            <person name="Clerk-Blankenburg K.P."/>
            <person name="Cree A."/>
            <person name="Dao M."/>
            <person name="Davis C."/>
            <person name="Chacko J."/>
            <person name="Dinh H."/>
            <person name="Dugan-Rocha S."/>
            <person name="Fowler G."/>
            <person name="Garner T.T."/>
            <person name="Garnes J."/>
            <person name="Gnirke A."/>
            <person name="Hawes A."/>
            <person name="Hernandez J."/>
            <person name="Hines S."/>
            <person name="Holder M."/>
            <person name="Hume J."/>
            <person name="Jhangiani S.N."/>
            <person name="Joshi V."/>
            <person name="Khan Z.M."/>
            <person name="Jackson L."/>
            <person name="Kovar C."/>
            <person name="Kowis A."/>
            <person name="Lee S."/>
            <person name="Lewis L.R."/>
            <person name="Margolis J."/>
            <person name="Morgan M."/>
            <person name="Nazareth L.V."/>
            <person name="Nguyen N."/>
            <person name="Okwuonu G."/>
            <person name="Parker D."/>
            <person name="Richards S."/>
            <person name="Ruiz S.J."/>
            <person name="Santibanez J."/>
            <person name="Savard J."/>
            <person name="Scherer S.E."/>
            <person name="Schneider B."/>
            <person name="Sodergren E."/>
            <person name="Tautz D."/>
            <person name="Vattahil S."/>
            <person name="Villasana D."/>
            <person name="White C.S."/>
            <person name="Wright R."/>
            <person name="Park Y."/>
            <person name="Beeman R.W."/>
            <person name="Lord J."/>
            <person name="Oppert B."/>
            <person name="Lorenzen M."/>
            <person name="Brown S."/>
            <person name="Wang L."/>
            <person name="Savard J."/>
            <person name="Tautz D."/>
            <person name="Richards S."/>
            <person name="Weinstock G."/>
            <person name="Gibbs R.A."/>
            <person name="Liu Y."/>
            <person name="Worley K."/>
            <person name="Weinstock G."/>
            <person name="Elsik C.G."/>
            <person name="Reese J.T."/>
            <person name="Elhaik E."/>
            <person name="Landan G."/>
            <person name="Graur D."/>
            <person name="Arensburger P."/>
            <person name="Atkinson P."/>
            <person name="Beeman R.W."/>
            <person name="Beidler J."/>
            <person name="Brown S.J."/>
            <person name="Demuth J.P."/>
            <person name="Drury D.W."/>
            <person name="Du Y.Z."/>
            <person name="Fujiwara H."/>
            <person name="Lorenzen M."/>
            <person name="Maselli V."/>
            <person name="Osanai M."/>
            <person name="Park Y."/>
            <person name="Robertson H.M."/>
            <person name="Tu Z."/>
            <person name="Wang J.J."/>
            <person name="Wang S."/>
            <person name="Richards S."/>
            <person name="Song H."/>
            <person name="Zhang L."/>
            <person name="Sodergren E."/>
            <person name="Werner D."/>
            <person name="Stanke M."/>
            <person name="Morgenstern B."/>
            <person name="Solovyev V."/>
            <person name="Kosarev P."/>
            <person name="Brown G."/>
            <person name="Chen H.C."/>
            <person name="Ermolaeva O."/>
            <person name="Hlavina W."/>
            <person name="Kapustin Y."/>
            <person name="Kiryutin B."/>
            <person name="Kitts P."/>
            <person name="Maglott D."/>
            <person name="Pruitt K."/>
            <person name="Sapojnikov V."/>
            <person name="Souvorov A."/>
            <person name="Mackey A.J."/>
            <person name="Waterhouse R.M."/>
            <person name="Wyder S."/>
            <person name="Zdobnov E.M."/>
            <person name="Zdobnov E.M."/>
            <person name="Wyder S."/>
            <person name="Kriventseva E.V."/>
            <person name="Kadowaki T."/>
            <person name="Bork P."/>
            <person name="Aranda M."/>
            <person name="Bao R."/>
            <person name="Beermann A."/>
            <person name="Berns N."/>
            <person name="Bolognesi R."/>
            <person name="Bonneton F."/>
            <person name="Bopp D."/>
            <person name="Brown S.J."/>
            <person name="Bucher G."/>
            <person name="Butts T."/>
            <person name="Chaumot A."/>
            <person name="Denell R.E."/>
            <person name="Ferrier D.E."/>
            <person name="Friedrich M."/>
            <person name="Gordon C.M."/>
            <person name="Jindra M."/>
            <person name="Klingler M."/>
            <person name="Lan Q."/>
            <person name="Lattorff H.M."/>
            <person name="Laudet V."/>
            <person name="von Levetsow C."/>
            <person name="Liu Z."/>
            <person name="Lutz R."/>
            <person name="Lynch J.A."/>
            <person name="da Fonseca R.N."/>
            <person name="Posnien N."/>
            <person name="Reuter R."/>
            <person name="Roth S."/>
            <person name="Savard J."/>
            <person name="Schinko J.B."/>
            <person name="Schmitt C."/>
            <person name="Schoppmeier M."/>
            <person name="Schroder R."/>
            <person name="Shippy T.D."/>
            <person name="Simonnet F."/>
            <person name="Marques-Souza H."/>
            <person name="Tautz D."/>
            <person name="Tomoyasu Y."/>
            <person name="Trauner J."/>
            <person name="Van der Zee M."/>
            <person name="Vervoort M."/>
            <person name="Wittkopp N."/>
            <person name="Wimmer E.A."/>
            <person name="Yang X."/>
            <person name="Jones A.K."/>
            <person name="Sattelle D.B."/>
            <person name="Ebert P.R."/>
            <person name="Nelson D."/>
            <person name="Scott J.G."/>
            <person name="Beeman R.W."/>
            <person name="Muthukrishnan S."/>
            <person name="Kramer K.J."/>
            <person name="Arakane Y."/>
            <person name="Beeman R.W."/>
            <person name="Zhu Q."/>
            <person name="Hogenkamp D."/>
            <person name="Dixit R."/>
            <person name="Oppert B."/>
            <person name="Jiang H."/>
            <person name="Zou Z."/>
            <person name="Marshall J."/>
            <person name="Elpidina E."/>
            <person name="Vinokurov K."/>
            <person name="Oppert C."/>
            <person name="Zou Z."/>
            <person name="Evans J."/>
            <person name="Lu Z."/>
            <person name="Zhao P."/>
            <person name="Sumathipala N."/>
            <person name="Altincicek B."/>
            <person name="Vilcinskas A."/>
            <person name="Williams M."/>
            <person name="Hultmark D."/>
            <person name="Hetru C."/>
            <person name="Jiang H."/>
            <person name="Grimmelikhuijzen C.J."/>
            <person name="Hauser F."/>
            <person name="Cazzamali G."/>
            <person name="Williamson M."/>
            <person name="Park Y."/>
            <person name="Li B."/>
            <person name="Tanaka Y."/>
            <person name="Predel R."/>
            <person name="Neupert S."/>
            <person name="Schachtner J."/>
            <person name="Verleyen P."/>
            <person name="Raible F."/>
            <person name="Bork P."/>
            <person name="Friedrich M."/>
            <person name="Walden K.K."/>
            <person name="Robertson H.M."/>
            <person name="Angeli S."/>
            <person name="Foret S."/>
            <person name="Bucher G."/>
            <person name="Schuetz S."/>
            <person name="Maleszka R."/>
            <person name="Wimmer E.A."/>
            <person name="Beeman R.W."/>
            <person name="Lorenzen M."/>
            <person name="Tomoyasu Y."/>
            <person name="Miller S.C."/>
            <person name="Grossmann D."/>
            <person name="Bucher G."/>
        </authorList>
    </citation>
    <scope>NUCLEOTIDE SEQUENCE [LARGE SCALE GENOMIC DNA]</scope>
    <source>
        <strain evidence="8 10">Georgia GA2</strain>
    </source>
</reference>
<evidence type="ECO:0000256" key="6">
    <source>
        <dbReference type="SAM" id="SignalP"/>
    </source>
</evidence>
<reference evidence="8 10" key="2">
    <citation type="journal article" date="2010" name="Nucleic Acids Res.">
        <title>BeetleBase in 2010: revisions to provide comprehensive genomic information for Tribolium castaneum.</title>
        <authorList>
            <person name="Kim H.S."/>
            <person name="Murphy T."/>
            <person name="Xia J."/>
            <person name="Caragea D."/>
            <person name="Park Y."/>
            <person name="Beeman R.W."/>
            <person name="Lorenzen M.D."/>
            <person name="Butcher S."/>
            <person name="Manak J.R."/>
            <person name="Brown S.J."/>
        </authorList>
    </citation>
    <scope>GENOME REANNOTATION</scope>
    <source>
        <strain evidence="8 10">Georgia GA2</strain>
    </source>
</reference>
<dbReference type="HOGENOM" id="CLU_048495_1_0_1"/>
<gene>
    <name evidence="8" type="primary">AUGUSTUS-3.0.2_01268</name>
    <name evidence="9" type="synonym">dsRNase3</name>
    <name evidence="8" type="ORF">TcasGA2_TC001268</name>
</gene>
<dbReference type="SUPFAM" id="SSF54060">
    <property type="entry name" value="His-Me finger endonucleases"/>
    <property type="match status" value="1"/>
</dbReference>
<dbReference type="GO" id="GO:0003676">
    <property type="term" value="F:nucleic acid binding"/>
    <property type="evidence" value="ECO:0007669"/>
    <property type="project" value="InterPro"/>
</dbReference>
<dbReference type="STRING" id="7070.D6WBD2"/>
<organism evidence="8 10">
    <name type="scientific">Tribolium castaneum</name>
    <name type="common">Red flour beetle</name>
    <dbReference type="NCBI Taxonomy" id="7070"/>
    <lineage>
        <taxon>Eukaryota</taxon>
        <taxon>Metazoa</taxon>
        <taxon>Ecdysozoa</taxon>
        <taxon>Arthropoda</taxon>
        <taxon>Hexapoda</taxon>
        <taxon>Insecta</taxon>
        <taxon>Pterygota</taxon>
        <taxon>Neoptera</taxon>
        <taxon>Endopterygota</taxon>
        <taxon>Coleoptera</taxon>
        <taxon>Polyphaga</taxon>
        <taxon>Cucujiformia</taxon>
        <taxon>Tenebrionidae</taxon>
        <taxon>Tenebrionidae incertae sedis</taxon>
        <taxon>Tribolium</taxon>
    </lineage>
</organism>
<dbReference type="InterPro" id="IPR044925">
    <property type="entry name" value="His-Me_finger_sf"/>
</dbReference>
<evidence type="ECO:0000313" key="8">
    <source>
        <dbReference type="EMBL" id="EEZ98722.2"/>
    </source>
</evidence>
<evidence type="ECO:0000313" key="9">
    <source>
        <dbReference type="EMBL" id="QJD55728.1"/>
    </source>
</evidence>
<evidence type="ECO:0000259" key="7">
    <source>
        <dbReference type="SMART" id="SM00892"/>
    </source>
</evidence>
<feature type="domain" description="DNA/RNA non-specific endonuclease/pyrophosphatase/phosphodiesterase" evidence="7">
    <location>
        <begin position="140"/>
        <end position="376"/>
    </location>
</feature>
<dbReference type="EMBL" id="KQ971312">
    <property type="protein sequence ID" value="EEZ98722.2"/>
    <property type="molecule type" value="Genomic_DNA"/>
</dbReference>
<dbReference type="eggNOG" id="ENOG502S2JM">
    <property type="taxonomic scope" value="Eukaryota"/>
</dbReference>
<dbReference type="OMA" id="MARGHMS"/>
<sequence length="396" mass="44146">MKLFLVGCVFIAYFVHVLVANQKGCSFSVHGQSEKNSPILLQNDTTLIVPNNGKVSLKRRDTVTLLCPDSKNYLVGTQSNITQAQCVQGGILRVANQDLTFRDLQCKKIIRGTVAKTTKKCGENKGRIYKIGYQISSRNFLTLIEVCYDPNSGTTLYTEHALHGQDIKYASKSNYRPAFSPEASAVAASVAYKQTFQKSTFNKLMKSALKAQEYINENSFLSRGHLSPDADFLYAATQYTSYYYINAAPQWQTINAGNWKKIELLVRKLADNLQETLTVITGTYGVLTLPDVNDNEVDVYLVSGSKLPVPKFFWKIIYAKHSRQAVVLVSLNNPFVKEIGKGDFLCSNVCSKVGWGSGSWSNYERGFVYCCDYKQFVDKVETAPKLSVVGVLQGPK</sequence>
<keyword evidence="3 9" id="KW-0378">Hydrolase</keyword>
<dbReference type="GO" id="GO:0004521">
    <property type="term" value="F:RNA endonuclease activity"/>
    <property type="evidence" value="ECO:0000318"/>
    <property type="project" value="GO_Central"/>
</dbReference>
<name>D6WBD2_TRICA</name>
<dbReference type="PANTHER" id="PTHR13966:SF17">
    <property type="entry name" value="ENDONUCLEASE-RELATED"/>
    <property type="match status" value="1"/>
</dbReference>